<feature type="non-terminal residue" evidence="11">
    <location>
        <position position="109"/>
    </location>
</feature>
<evidence type="ECO:0000256" key="1">
    <source>
        <dbReference type="ARBA" id="ARBA00004123"/>
    </source>
</evidence>
<keyword evidence="12" id="KW-1185">Reference proteome</keyword>
<comment type="similarity">
    <text evidence="8">Belongs to the snail C2H2-type zinc-finger protein family.</text>
</comment>
<dbReference type="SMART" id="SM00355">
    <property type="entry name" value="ZnF_C2H2"/>
    <property type="match status" value="2"/>
</dbReference>
<keyword evidence="3" id="KW-0677">Repeat</keyword>
<keyword evidence="5" id="KW-0862">Zinc</keyword>
<name>A0A0L7K313_OPEBR</name>
<feature type="domain" description="C2H2-type" evidence="10">
    <location>
        <begin position="73"/>
        <end position="95"/>
    </location>
</feature>
<protein>
    <submittedName>
        <fullName evidence="11">Putative zinc finger protein</fullName>
    </submittedName>
</protein>
<dbReference type="InterPro" id="IPR013087">
    <property type="entry name" value="Znf_C2H2_type"/>
</dbReference>
<evidence type="ECO:0000256" key="4">
    <source>
        <dbReference type="ARBA" id="ARBA00022771"/>
    </source>
</evidence>
<organism evidence="11 12">
    <name type="scientific">Operophtera brumata</name>
    <name type="common">Winter moth</name>
    <name type="synonym">Phalaena brumata</name>
    <dbReference type="NCBI Taxonomy" id="104452"/>
    <lineage>
        <taxon>Eukaryota</taxon>
        <taxon>Metazoa</taxon>
        <taxon>Ecdysozoa</taxon>
        <taxon>Arthropoda</taxon>
        <taxon>Hexapoda</taxon>
        <taxon>Insecta</taxon>
        <taxon>Pterygota</taxon>
        <taxon>Neoptera</taxon>
        <taxon>Endopterygota</taxon>
        <taxon>Lepidoptera</taxon>
        <taxon>Glossata</taxon>
        <taxon>Ditrysia</taxon>
        <taxon>Geometroidea</taxon>
        <taxon>Geometridae</taxon>
        <taxon>Larentiinae</taxon>
        <taxon>Operophtera</taxon>
    </lineage>
</organism>
<evidence type="ECO:0000256" key="9">
    <source>
        <dbReference type="PROSITE-ProRule" id="PRU00042"/>
    </source>
</evidence>
<sequence>SANPKVAAVRSRAVHRCEHCGKGFDRPWVLKGHMRLHTGERPFPCPQPQCGRSFADRRSVAGASLTGESHIHCGKGSDRPWVLKGHMRLHTGVRPFPCPQPQCGRSFAD</sequence>
<dbReference type="InterPro" id="IPR036236">
    <property type="entry name" value="Znf_C2H2_sf"/>
</dbReference>
<feature type="non-terminal residue" evidence="11">
    <location>
        <position position="1"/>
    </location>
</feature>
<dbReference type="PANTHER" id="PTHR24388">
    <property type="entry name" value="ZINC FINGER PROTEIN"/>
    <property type="match status" value="1"/>
</dbReference>
<comment type="caution">
    <text evidence="11">The sequence shown here is derived from an EMBL/GenBank/DDBJ whole genome shotgun (WGS) entry which is preliminary data.</text>
</comment>
<evidence type="ECO:0000313" key="11">
    <source>
        <dbReference type="EMBL" id="KOB51857.1"/>
    </source>
</evidence>
<evidence type="ECO:0000256" key="8">
    <source>
        <dbReference type="ARBA" id="ARBA00037948"/>
    </source>
</evidence>
<evidence type="ECO:0000256" key="7">
    <source>
        <dbReference type="ARBA" id="ARBA00023242"/>
    </source>
</evidence>
<dbReference type="GO" id="GO:0000122">
    <property type="term" value="P:negative regulation of transcription by RNA polymerase II"/>
    <property type="evidence" value="ECO:0007669"/>
    <property type="project" value="UniProtKB-ARBA"/>
</dbReference>
<dbReference type="GO" id="GO:0008270">
    <property type="term" value="F:zinc ion binding"/>
    <property type="evidence" value="ECO:0007669"/>
    <property type="project" value="UniProtKB-KW"/>
</dbReference>
<feature type="domain" description="C2H2-type" evidence="10">
    <location>
        <begin position="15"/>
        <end position="42"/>
    </location>
</feature>
<dbReference type="InterPro" id="IPR050527">
    <property type="entry name" value="Snail/Krueppel_Znf"/>
</dbReference>
<dbReference type="SUPFAM" id="SSF57667">
    <property type="entry name" value="beta-beta-alpha zinc fingers"/>
    <property type="match status" value="2"/>
</dbReference>
<proteinExistence type="inferred from homology"/>
<keyword evidence="2" id="KW-0479">Metal-binding</keyword>
<dbReference type="Gene3D" id="3.30.160.60">
    <property type="entry name" value="Classic Zinc Finger"/>
    <property type="match status" value="3"/>
</dbReference>
<evidence type="ECO:0000256" key="3">
    <source>
        <dbReference type="ARBA" id="ARBA00022737"/>
    </source>
</evidence>
<gene>
    <name evidence="11" type="ORF">OBRU01_27023</name>
</gene>
<reference evidence="11 12" key="1">
    <citation type="journal article" date="2015" name="Genome Biol. Evol.">
        <title>The genome of winter moth (Operophtera brumata) provides a genomic perspective on sexual dimorphism and phenology.</title>
        <authorList>
            <person name="Derks M.F."/>
            <person name="Smit S."/>
            <person name="Salis L."/>
            <person name="Schijlen E."/>
            <person name="Bossers A."/>
            <person name="Mateman C."/>
            <person name="Pijl A.S."/>
            <person name="de Ridder D."/>
            <person name="Groenen M.A."/>
            <person name="Visser M.E."/>
            <person name="Megens H.J."/>
        </authorList>
    </citation>
    <scope>NUCLEOTIDE SEQUENCE [LARGE SCALE GENOMIC DNA]</scope>
    <source>
        <strain evidence="11">WM2013NL</strain>
        <tissue evidence="11">Head and thorax</tissue>
    </source>
</reference>
<keyword evidence="4 9" id="KW-0863">Zinc-finger</keyword>
<dbReference type="FunFam" id="3.30.160.60:FF:001465">
    <property type="entry name" value="Zinc finger protein 560"/>
    <property type="match status" value="1"/>
</dbReference>
<evidence type="ECO:0000313" key="12">
    <source>
        <dbReference type="Proteomes" id="UP000037510"/>
    </source>
</evidence>
<dbReference type="Proteomes" id="UP000037510">
    <property type="component" value="Unassembled WGS sequence"/>
</dbReference>
<dbReference type="AlphaFoldDB" id="A0A0L7K313"/>
<evidence type="ECO:0000256" key="5">
    <source>
        <dbReference type="ARBA" id="ARBA00022833"/>
    </source>
</evidence>
<dbReference type="PROSITE" id="PS00028">
    <property type="entry name" value="ZINC_FINGER_C2H2_1"/>
    <property type="match status" value="1"/>
</dbReference>
<keyword evidence="6" id="KW-0238">DNA-binding</keyword>
<keyword evidence="7" id="KW-0539">Nucleus</keyword>
<dbReference type="STRING" id="104452.A0A0L7K313"/>
<comment type="subcellular location">
    <subcellularLocation>
        <location evidence="1">Nucleus</location>
    </subcellularLocation>
</comment>
<dbReference type="Pfam" id="PF00096">
    <property type="entry name" value="zf-C2H2"/>
    <property type="match status" value="1"/>
</dbReference>
<evidence type="ECO:0000256" key="6">
    <source>
        <dbReference type="ARBA" id="ARBA00023125"/>
    </source>
</evidence>
<dbReference type="GO" id="GO:0005634">
    <property type="term" value="C:nucleus"/>
    <property type="evidence" value="ECO:0007669"/>
    <property type="project" value="UniProtKB-SubCell"/>
</dbReference>
<dbReference type="GO" id="GO:0000978">
    <property type="term" value="F:RNA polymerase II cis-regulatory region sequence-specific DNA binding"/>
    <property type="evidence" value="ECO:0007669"/>
    <property type="project" value="TreeGrafter"/>
</dbReference>
<accession>A0A0L7K313</accession>
<dbReference type="PANTHER" id="PTHR24388:SF54">
    <property type="entry name" value="PROTEIN ESCARGOT"/>
    <property type="match status" value="1"/>
</dbReference>
<dbReference type="GO" id="GO:0000981">
    <property type="term" value="F:DNA-binding transcription factor activity, RNA polymerase II-specific"/>
    <property type="evidence" value="ECO:0007669"/>
    <property type="project" value="TreeGrafter"/>
</dbReference>
<evidence type="ECO:0000259" key="10">
    <source>
        <dbReference type="PROSITE" id="PS50157"/>
    </source>
</evidence>
<dbReference type="PROSITE" id="PS50157">
    <property type="entry name" value="ZINC_FINGER_C2H2_2"/>
    <property type="match status" value="2"/>
</dbReference>
<evidence type="ECO:0000256" key="2">
    <source>
        <dbReference type="ARBA" id="ARBA00022723"/>
    </source>
</evidence>
<dbReference type="EMBL" id="JTDY01017281">
    <property type="protein sequence ID" value="KOB51857.1"/>
    <property type="molecule type" value="Genomic_DNA"/>
</dbReference>